<feature type="region of interest" description="Disordered" evidence="1">
    <location>
        <begin position="61"/>
        <end position="97"/>
    </location>
</feature>
<comment type="caution">
    <text evidence="3">The sequence shown here is derived from an EMBL/GenBank/DDBJ whole genome shotgun (WGS) entry which is preliminary data.</text>
</comment>
<protein>
    <submittedName>
        <fullName evidence="3">Uncharacterized protein</fullName>
    </submittedName>
</protein>
<evidence type="ECO:0000313" key="4">
    <source>
        <dbReference type="Proteomes" id="UP000438429"/>
    </source>
</evidence>
<evidence type="ECO:0000313" key="3">
    <source>
        <dbReference type="EMBL" id="KAF0041568.1"/>
    </source>
</evidence>
<feature type="compositionally biased region" description="Polar residues" evidence="1">
    <location>
        <begin position="61"/>
        <end position="74"/>
    </location>
</feature>
<evidence type="ECO:0000256" key="1">
    <source>
        <dbReference type="SAM" id="MobiDB-lite"/>
    </source>
</evidence>
<feature type="signal peptide" evidence="2">
    <location>
        <begin position="1"/>
        <end position="18"/>
    </location>
</feature>
<gene>
    <name evidence="3" type="ORF">F2P81_005100</name>
</gene>
<dbReference type="Proteomes" id="UP000438429">
    <property type="component" value="Unassembled WGS sequence"/>
</dbReference>
<accession>A0A6A4TAX6</accession>
<name>A0A6A4TAX6_SCOMX</name>
<dbReference type="AlphaFoldDB" id="A0A6A4TAX6"/>
<proteinExistence type="predicted"/>
<feature type="chain" id="PRO_5025596347" evidence="2">
    <location>
        <begin position="19"/>
        <end position="97"/>
    </location>
</feature>
<organism evidence="3 4">
    <name type="scientific">Scophthalmus maximus</name>
    <name type="common">Turbot</name>
    <name type="synonym">Psetta maxima</name>
    <dbReference type="NCBI Taxonomy" id="52904"/>
    <lineage>
        <taxon>Eukaryota</taxon>
        <taxon>Metazoa</taxon>
        <taxon>Chordata</taxon>
        <taxon>Craniata</taxon>
        <taxon>Vertebrata</taxon>
        <taxon>Euteleostomi</taxon>
        <taxon>Actinopterygii</taxon>
        <taxon>Neopterygii</taxon>
        <taxon>Teleostei</taxon>
        <taxon>Neoteleostei</taxon>
        <taxon>Acanthomorphata</taxon>
        <taxon>Carangaria</taxon>
        <taxon>Pleuronectiformes</taxon>
        <taxon>Pleuronectoidei</taxon>
        <taxon>Scophthalmidae</taxon>
        <taxon>Scophthalmus</taxon>
    </lineage>
</organism>
<dbReference type="EMBL" id="VEVO01000005">
    <property type="protein sequence ID" value="KAF0041568.1"/>
    <property type="molecule type" value="Genomic_DNA"/>
</dbReference>
<keyword evidence="2" id="KW-0732">Signal</keyword>
<sequence>MELCGPLLLLLLLRVGAAATDDRVASDRHEVYWNRNIVFLLLQPTGVTSSQLCFHTVTKDNTATESRASSSDCCASTEAAPGPDLTVDGGSGQTPGP</sequence>
<reference evidence="3 4" key="1">
    <citation type="submission" date="2019-06" db="EMBL/GenBank/DDBJ databases">
        <title>Draft genomes of female and male turbot (Scophthalmus maximus).</title>
        <authorList>
            <person name="Xu H."/>
            <person name="Xu X.-W."/>
            <person name="Shao C."/>
            <person name="Chen S."/>
        </authorList>
    </citation>
    <scope>NUCLEOTIDE SEQUENCE [LARGE SCALE GENOMIC DNA]</scope>
    <source>
        <strain evidence="3">Ysfricsl-2016a</strain>
        <tissue evidence="3">Blood</tissue>
    </source>
</reference>
<evidence type="ECO:0000256" key="2">
    <source>
        <dbReference type="SAM" id="SignalP"/>
    </source>
</evidence>